<sequence>MTNENSRREFLKSSTKFIGGLAVLGGTGGLNEIFANTTKSTATNFEIRKIGDMKVSAVGLGCVDFAPIGYYGCQNQKSDIIKLVRRAFDNGITLFDTAEIYGMTTSEEWLGEAIAPFKNQVKVETKFGFEVAENRPRVLNSKPAHIKKAVEGSLKRLKTDHIDMLFQHRVDKNTPIEEVADVVNSLIKEGKVLRWGLCEASANTIRKAHAISPISAVESEYAIWWREPETKIFPTLEELGIDFVAYSPLARGYLTGAFNANSKFALPDRRAVLPRFSPEAMKHNAPLLELVQKWAKAKDVTPAQFCLVWALSQRPYIIAIPGTTKVPHLDELCGAKGIRMSQEEIAKFDKEYAKLISWATEQTKP</sequence>
<dbReference type="KEGG" id="caj:CIG1485E_1571"/>
<organism evidence="3 4">
    <name type="scientific">Campylobacter iguaniorum</name>
    <dbReference type="NCBI Taxonomy" id="1244531"/>
    <lineage>
        <taxon>Bacteria</taxon>
        <taxon>Pseudomonadati</taxon>
        <taxon>Campylobacterota</taxon>
        <taxon>Epsilonproteobacteria</taxon>
        <taxon>Campylobacterales</taxon>
        <taxon>Campylobacteraceae</taxon>
        <taxon>Campylobacter</taxon>
    </lineage>
</organism>
<accession>A0A076FCP8</accession>
<gene>
    <name evidence="3" type="ORF">CIG1485E_1571</name>
</gene>
<dbReference type="PANTHER" id="PTHR43625">
    <property type="entry name" value="AFLATOXIN B1 ALDEHYDE REDUCTASE"/>
    <property type="match status" value="1"/>
</dbReference>
<dbReference type="PANTHER" id="PTHR43625:SF77">
    <property type="entry name" value="ALDO-KETO REDUCTASE"/>
    <property type="match status" value="1"/>
</dbReference>
<dbReference type="InterPro" id="IPR050791">
    <property type="entry name" value="Aldo-Keto_reductase"/>
</dbReference>
<dbReference type="eggNOG" id="COG0667">
    <property type="taxonomic scope" value="Bacteria"/>
</dbReference>
<dbReference type="HOGENOM" id="CLU_023205_2_1_7"/>
<protein>
    <submittedName>
        <fullName evidence="3">Aldo/keto reductase</fullName>
    </submittedName>
</protein>
<feature type="domain" description="NADP-dependent oxidoreductase" evidence="2">
    <location>
        <begin position="74"/>
        <end position="350"/>
    </location>
</feature>
<dbReference type="RefSeq" id="WP_200876031.1">
    <property type="nucleotide sequence ID" value="NZ_CP009043.1"/>
</dbReference>
<dbReference type="EMBL" id="CP009043">
    <property type="protein sequence ID" value="AII15393.1"/>
    <property type="molecule type" value="Genomic_DNA"/>
</dbReference>
<evidence type="ECO:0000256" key="1">
    <source>
        <dbReference type="ARBA" id="ARBA00023002"/>
    </source>
</evidence>
<keyword evidence="1" id="KW-0560">Oxidoreductase</keyword>
<dbReference type="Pfam" id="PF00248">
    <property type="entry name" value="Aldo_ket_red"/>
    <property type="match status" value="1"/>
</dbReference>
<dbReference type="AlphaFoldDB" id="A0A076FCP8"/>
<dbReference type="InterPro" id="IPR006311">
    <property type="entry name" value="TAT_signal"/>
</dbReference>
<dbReference type="Gene3D" id="3.20.20.100">
    <property type="entry name" value="NADP-dependent oxidoreductase domain"/>
    <property type="match status" value="1"/>
</dbReference>
<keyword evidence="4" id="KW-1185">Reference proteome</keyword>
<proteinExistence type="predicted"/>
<dbReference type="STRING" id="1244531.CIG2463D_1768"/>
<name>A0A076FCP8_9BACT</name>
<evidence type="ECO:0000313" key="3">
    <source>
        <dbReference type="EMBL" id="AII15393.1"/>
    </source>
</evidence>
<dbReference type="Proteomes" id="UP000028486">
    <property type="component" value="Chromosome"/>
</dbReference>
<dbReference type="InterPro" id="IPR023210">
    <property type="entry name" value="NADP_OxRdtase_dom"/>
</dbReference>
<dbReference type="PROSITE" id="PS51318">
    <property type="entry name" value="TAT"/>
    <property type="match status" value="1"/>
</dbReference>
<dbReference type="SUPFAM" id="SSF51430">
    <property type="entry name" value="NAD(P)-linked oxidoreductase"/>
    <property type="match status" value="1"/>
</dbReference>
<dbReference type="GO" id="GO:0005737">
    <property type="term" value="C:cytoplasm"/>
    <property type="evidence" value="ECO:0007669"/>
    <property type="project" value="TreeGrafter"/>
</dbReference>
<evidence type="ECO:0000259" key="2">
    <source>
        <dbReference type="Pfam" id="PF00248"/>
    </source>
</evidence>
<dbReference type="InterPro" id="IPR036812">
    <property type="entry name" value="NAD(P)_OxRdtase_dom_sf"/>
</dbReference>
<reference evidence="4" key="1">
    <citation type="journal article" date="2014" name="Genome Announc.">
        <title>Complete Genome Sequence of Campylobacter iguaniorum Strain 1485ET, Isolated from a Bearded Dragon (Pogona vitticeps).</title>
        <authorList>
            <person name="Gilbert M.J."/>
            <person name="Miller W.G."/>
            <person name="Yee E."/>
            <person name="Kik M."/>
            <person name="Wagenaar J.A."/>
            <person name="Duim B."/>
        </authorList>
    </citation>
    <scope>NUCLEOTIDE SEQUENCE [LARGE SCALE GENOMIC DNA]</scope>
    <source>
        <strain evidence="4">1485E</strain>
    </source>
</reference>
<dbReference type="GO" id="GO:0016491">
    <property type="term" value="F:oxidoreductase activity"/>
    <property type="evidence" value="ECO:0007669"/>
    <property type="project" value="UniProtKB-KW"/>
</dbReference>
<evidence type="ECO:0000313" key="4">
    <source>
        <dbReference type="Proteomes" id="UP000028486"/>
    </source>
</evidence>